<keyword evidence="3" id="KW-1185">Reference proteome</keyword>
<dbReference type="SUPFAM" id="SSF54637">
    <property type="entry name" value="Thioesterase/thiol ester dehydrase-isomerase"/>
    <property type="match status" value="1"/>
</dbReference>
<dbReference type="InterPro" id="IPR029069">
    <property type="entry name" value="HotDog_dom_sf"/>
</dbReference>
<dbReference type="Pfam" id="PF13279">
    <property type="entry name" value="4HBT_2"/>
    <property type="match status" value="1"/>
</dbReference>
<gene>
    <name evidence="2" type="ORF">G6F64_005591</name>
</gene>
<organism evidence="2 3">
    <name type="scientific">Rhizopus oryzae</name>
    <name type="common">Mucormycosis agent</name>
    <name type="synonym">Rhizopus arrhizus var. delemar</name>
    <dbReference type="NCBI Taxonomy" id="64495"/>
    <lineage>
        <taxon>Eukaryota</taxon>
        <taxon>Fungi</taxon>
        <taxon>Fungi incertae sedis</taxon>
        <taxon>Mucoromycota</taxon>
        <taxon>Mucoromycotina</taxon>
        <taxon>Mucoromycetes</taxon>
        <taxon>Mucorales</taxon>
        <taxon>Mucorineae</taxon>
        <taxon>Rhizopodaceae</taxon>
        <taxon>Rhizopus</taxon>
    </lineage>
</organism>
<reference evidence="2" key="1">
    <citation type="journal article" date="2020" name="Microb. Genom.">
        <title>Genetic diversity of clinical and environmental Mucorales isolates obtained from an investigation of mucormycosis cases among solid organ transplant recipients.</title>
        <authorList>
            <person name="Nguyen M.H."/>
            <person name="Kaul D."/>
            <person name="Muto C."/>
            <person name="Cheng S.J."/>
            <person name="Richter R.A."/>
            <person name="Bruno V.M."/>
            <person name="Liu G."/>
            <person name="Beyhan S."/>
            <person name="Sundermann A.J."/>
            <person name="Mounaud S."/>
            <person name="Pasculle A.W."/>
            <person name="Nierman W.C."/>
            <person name="Driscoll E."/>
            <person name="Cumbie R."/>
            <person name="Clancy C.J."/>
            <person name="Dupont C.L."/>
        </authorList>
    </citation>
    <scope>NUCLEOTIDE SEQUENCE</scope>
    <source>
        <strain evidence="2">GL11</strain>
    </source>
</reference>
<evidence type="ECO:0008006" key="4">
    <source>
        <dbReference type="Google" id="ProtNLM"/>
    </source>
</evidence>
<dbReference type="Proteomes" id="UP000716291">
    <property type="component" value="Unassembled WGS sequence"/>
</dbReference>
<proteinExistence type="inferred from homology"/>
<dbReference type="PANTHER" id="PTHR12475:SF4">
    <property type="entry name" value="PROTEIN THEM6"/>
    <property type="match status" value="1"/>
</dbReference>
<comment type="similarity">
    <text evidence="1">Belongs to the lcsJ thioesterase family.</text>
</comment>
<comment type="caution">
    <text evidence="2">The sequence shown here is derived from an EMBL/GenBank/DDBJ whole genome shotgun (WGS) entry which is preliminary data.</text>
</comment>
<evidence type="ECO:0000313" key="2">
    <source>
        <dbReference type="EMBL" id="KAG1309066.1"/>
    </source>
</evidence>
<protein>
    <recommendedName>
        <fullName evidence="4">Thioesterase</fullName>
    </recommendedName>
</protein>
<dbReference type="PANTHER" id="PTHR12475">
    <property type="match status" value="1"/>
</dbReference>
<evidence type="ECO:0000256" key="1">
    <source>
        <dbReference type="ARBA" id="ARBA00038476"/>
    </source>
</evidence>
<name>A0A9P6XAB8_RHIOR</name>
<dbReference type="AlphaFoldDB" id="A0A9P6XAB8"/>
<dbReference type="CDD" id="cd00586">
    <property type="entry name" value="4HBT"/>
    <property type="match status" value="1"/>
</dbReference>
<accession>A0A9P6XAB8</accession>
<dbReference type="InterPro" id="IPR051490">
    <property type="entry name" value="THEM6_lcsJ_thioesterase"/>
</dbReference>
<dbReference type="OrthoDB" id="265761at2759"/>
<evidence type="ECO:0000313" key="3">
    <source>
        <dbReference type="Proteomes" id="UP000716291"/>
    </source>
</evidence>
<sequence length="222" mass="26017">MYNTKTLVIGAIPIGLLAITHLKSLPLVYTIRAWLLLRSLIRKAKVNQLRPDPLFSTVIQEHRCYLDDIDYNQHMNNSMYNKALDFSRIEIFYTIVPKIMMEPDHHIFVHNAGVVTLFKKEIPPFSKYTVESRIYTWNDKWAMIQHRFVLDDGSVACYALSKTVFKKLSGKTIPPRQVFQLCGHDLQNSDVEERRSHNWKTAEHMLNLDKVMHDPYVWKSSL</sequence>
<dbReference type="EMBL" id="JAANQT010000691">
    <property type="protein sequence ID" value="KAG1309066.1"/>
    <property type="molecule type" value="Genomic_DNA"/>
</dbReference>
<dbReference type="Gene3D" id="3.10.129.10">
    <property type="entry name" value="Hotdog Thioesterase"/>
    <property type="match status" value="1"/>
</dbReference>